<name>A0A9P6L719_9AGAM</name>
<reference evidence="2" key="1">
    <citation type="journal article" date="2020" name="Nat. Commun.">
        <title>Large-scale genome sequencing of mycorrhizal fungi provides insights into the early evolution of symbiotic traits.</title>
        <authorList>
            <person name="Miyauchi S."/>
            <person name="Kiss E."/>
            <person name="Kuo A."/>
            <person name="Drula E."/>
            <person name="Kohler A."/>
            <person name="Sanchez-Garcia M."/>
            <person name="Morin E."/>
            <person name="Andreopoulos B."/>
            <person name="Barry K.W."/>
            <person name="Bonito G."/>
            <person name="Buee M."/>
            <person name="Carver A."/>
            <person name="Chen C."/>
            <person name="Cichocki N."/>
            <person name="Clum A."/>
            <person name="Culley D."/>
            <person name="Crous P.W."/>
            <person name="Fauchery L."/>
            <person name="Girlanda M."/>
            <person name="Hayes R.D."/>
            <person name="Keri Z."/>
            <person name="LaButti K."/>
            <person name="Lipzen A."/>
            <person name="Lombard V."/>
            <person name="Magnuson J."/>
            <person name="Maillard F."/>
            <person name="Murat C."/>
            <person name="Nolan M."/>
            <person name="Ohm R.A."/>
            <person name="Pangilinan J."/>
            <person name="Pereira M.F."/>
            <person name="Perotto S."/>
            <person name="Peter M."/>
            <person name="Pfister S."/>
            <person name="Riley R."/>
            <person name="Sitrit Y."/>
            <person name="Stielow J.B."/>
            <person name="Szollosi G."/>
            <person name="Zifcakova L."/>
            <person name="Stursova M."/>
            <person name="Spatafora J.W."/>
            <person name="Tedersoo L."/>
            <person name="Vaario L.M."/>
            <person name="Yamada A."/>
            <person name="Yan M."/>
            <person name="Wang P."/>
            <person name="Xu J."/>
            <person name="Bruns T."/>
            <person name="Baldrian P."/>
            <person name="Vilgalys R."/>
            <person name="Dunand C."/>
            <person name="Henrissat B."/>
            <person name="Grigoriev I.V."/>
            <person name="Hibbett D."/>
            <person name="Nagy L.G."/>
            <person name="Martin F.M."/>
        </authorList>
    </citation>
    <scope>NUCLEOTIDE SEQUENCE</scope>
    <source>
        <strain evidence="2">UH-Tt-Lm1</strain>
    </source>
</reference>
<feature type="compositionally biased region" description="Polar residues" evidence="1">
    <location>
        <begin position="298"/>
        <end position="308"/>
    </location>
</feature>
<feature type="compositionally biased region" description="Basic and acidic residues" evidence="1">
    <location>
        <begin position="105"/>
        <end position="120"/>
    </location>
</feature>
<feature type="region of interest" description="Disordered" evidence="1">
    <location>
        <begin position="277"/>
        <end position="347"/>
    </location>
</feature>
<dbReference type="OrthoDB" id="3364905at2759"/>
<organism evidence="2 3">
    <name type="scientific">Thelephora terrestris</name>
    <dbReference type="NCBI Taxonomy" id="56493"/>
    <lineage>
        <taxon>Eukaryota</taxon>
        <taxon>Fungi</taxon>
        <taxon>Dikarya</taxon>
        <taxon>Basidiomycota</taxon>
        <taxon>Agaricomycotina</taxon>
        <taxon>Agaricomycetes</taxon>
        <taxon>Thelephorales</taxon>
        <taxon>Thelephoraceae</taxon>
        <taxon>Thelephora</taxon>
    </lineage>
</organism>
<proteinExistence type="predicted"/>
<evidence type="ECO:0000256" key="1">
    <source>
        <dbReference type="SAM" id="MobiDB-lite"/>
    </source>
</evidence>
<feature type="compositionally biased region" description="Low complexity" evidence="1">
    <location>
        <begin position="34"/>
        <end position="52"/>
    </location>
</feature>
<comment type="caution">
    <text evidence="2">The sequence shown here is derived from an EMBL/GenBank/DDBJ whole genome shotgun (WGS) entry which is preliminary data.</text>
</comment>
<feature type="compositionally biased region" description="Polar residues" evidence="1">
    <location>
        <begin position="1"/>
        <end position="25"/>
    </location>
</feature>
<dbReference type="Proteomes" id="UP000736335">
    <property type="component" value="Unassembled WGS sequence"/>
</dbReference>
<feature type="region of interest" description="Disordered" evidence="1">
    <location>
        <begin position="1"/>
        <end position="66"/>
    </location>
</feature>
<gene>
    <name evidence="2" type="ORF">BJ322DRAFT_1006362</name>
</gene>
<evidence type="ECO:0000313" key="2">
    <source>
        <dbReference type="EMBL" id="KAF9785067.1"/>
    </source>
</evidence>
<evidence type="ECO:0000313" key="3">
    <source>
        <dbReference type="Proteomes" id="UP000736335"/>
    </source>
</evidence>
<feature type="compositionally biased region" description="Polar residues" evidence="1">
    <location>
        <begin position="329"/>
        <end position="341"/>
    </location>
</feature>
<feature type="region of interest" description="Disordered" evidence="1">
    <location>
        <begin position="95"/>
        <end position="125"/>
    </location>
</feature>
<feature type="compositionally biased region" description="Basic and acidic residues" evidence="1">
    <location>
        <begin position="165"/>
        <end position="178"/>
    </location>
</feature>
<sequence>MSTRYANDDTGSGSSFLSPHSQSQAPRRVPSKQNLSLNGRRSNASLRSSSLAQVMDDSASPSSAKHSLAHELAFALLPEPSKNSKLLAEEFGLEFDEGAEGIDPSEPRDSEYEGYDHHDEADDPALYDPEAFSAHVINGAADDLDPSFDSPGPPSSPRKRKHRDRGGERDRERQRNQDPMKILSEDLEFTERFLSQLQHLDADSSANPYSSHSGLEQIASNMISHINETVRDREQQVRELLMYEREFKKIAGELGGDDVLSQLDELEAVEGLILSEPERPPLSRANSIATNKPRHARQNSINSINHSPRLSREWDPRSQNSFDDDEQLYSDSDQPTPSKDTFSIPPPPTIIDPLTPAQTIPQLSHFRTYTSTLVASLTTISEQAQVNGAATSESGRKIRALKNKLGGWRTDWDSAERSRQKIEKWEAERKEALFSSFSASASLATIRSQNIDGRLVVEEHLRESQRALDDATARIQVIMAAS</sequence>
<dbReference type="AlphaFoldDB" id="A0A9P6L719"/>
<dbReference type="EMBL" id="WIUZ02000007">
    <property type="protein sequence ID" value="KAF9785067.1"/>
    <property type="molecule type" value="Genomic_DNA"/>
</dbReference>
<keyword evidence="3" id="KW-1185">Reference proteome</keyword>
<protein>
    <submittedName>
        <fullName evidence="2">Uncharacterized protein</fullName>
    </submittedName>
</protein>
<accession>A0A9P6L719</accession>
<reference evidence="2" key="2">
    <citation type="submission" date="2020-11" db="EMBL/GenBank/DDBJ databases">
        <authorList>
            <consortium name="DOE Joint Genome Institute"/>
            <person name="Kuo A."/>
            <person name="Miyauchi S."/>
            <person name="Kiss E."/>
            <person name="Drula E."/>
            <person name="Kohler A."/>
            <person name="Sanchez-Garcia M."/>
            <person name="Andreopoulos B."/>
            <person name="Barry K.W."/>
            <person name="Bonito G."/>
            <person name="Buee M."/>
            <person name="Carver A."/>
            <person name="Chen C."/>
            <person name="Cichocki N."/>
            <person name="Clum A."/>
            <person name="Culley D."/>
            <person name="Crous P.W."/>
            <person name="Fauchery L."/>
            <person name="Girlanda M."/>
            <person name="Hayes R."/>
            <person name="Keri Z."/>
            <person name="Labutti K."/>
            <person name="Lipzen A."/>
            <person name="Lombard V."/>
            <person name="Magnuson J."/>
            <person name="Maillard F."/>
            <person name="Morin E."/>
            <person name="Murat C."/>
            <person name="Nolan M."/>
            <person name="Ohm R."/>
            <person name="Pangilinan J."/>
            <person name="Pereira M."/>
            <person name="Perotto S."/>
            <person name="Peter M."/>
            <person name="Riley R."/>
            <person name="Sitrit Y."/>
            <person name="Stielow B."/>
            <person name="Szollosi G."/>
            <person name="Zifcakova L."/>
            <person name="Stursova M."/>
            <person name="Spatafora J.W."/>
            <person name="Tedersoo L."/>
            <person name="Vaario L.-M."/>
            <person name="Yamada A."/>
            <person name="Yan M."/>
            <person name="Wang P."/>
            <person name="Xu J."/>
            <person name="Bruns T."/>
            <person name="Baldrian P."/>
            <person name="Vilgalys R."/>
            <person name="Henrissat B."/>
            <person name="Grigoriev I.V."/>
            <person name="Hibbett D."/>
            <person name="Nagy L.G."/>
            <person name="Martin F.M."/>
        </authorList>
    </citation>
    <scope>NUCLEOTIDE SEQUENCE</scope>
    <source>
        <strain evidence="2">UH-Tt-Lm1</strain>
    </source>
</reference>
<feature type="region of interest" description="Disordered" evidence="1">
    <location>
        <begin position="140"/>
        <end position="182"/>
    </location>
</feature>